<accession>A0ABV8GQR6</accession>
<evidence type="ECO:0000256" key="2">
    <source>
        <dbReference type="ARBA" id="ARBA00022448"/>
    </source>
</evidence>
<reference evidence="10" key="1">
    <citation type="journal article" date="2019" name="Int. J. Syst. Evol. Microbiol.">
        <title>The Global Catalogue of Microorganisms (GCM) 10K type strain sequencing project: providing services to taxonomists for standard genome sequencing and annotation.</title>
        <authorList>
            <consortium name="The Broad Institute Genomics Platform"/>
            <consortium name="The Broad Institute Genome Sequencing Center for Infectious Disease"/>
            <person name="Wu L."/>
            <person name="Ma J."/>
        </authorList>
    </citation>
    <scope>NUCLEOTIDE SEQUENCE [LARGE SCALE GENOMIC DNA]</scope>
    <source>
        <strain evidence="10">TBRC 1276</strain>
    </source>
</reference>
<dbReference type="CDD" id="cd06261">
    <property type="entry name" value="TM_PBP2"/>
    <property type="match status" value="1"/>
</dbReference>
<keyword evidence="6 7" id="KW-0472">Membrane</keyword>
<dbReference type="InterPro" id="IPR045621">
    <property type="entry name" value="BPD_transp_1_N"/>
</dbReference>
<dbReference type="RefSeq" id="WP_379535107.1">
    <property type="nucleotide sequence ID" value="NZ_JBHSBI010000042.1"/>
</dbReference>
<feature type="transmembrane region" description="Helical" evidence="7">
    <location>
        <begin position="138"/>
        <end position="165"/>
    </location>
</feature>
<comment type="subcellular location">
    <subcellularLocation>
        <location evidence="1 7">Cell membrane</location>
        <topology evidence="1 7">Multi-pass membrane protein</topology>
    </subcellularLocation>
</comment>
<dbReference type="Pfam" id="PF19300">
    <property type="entry name" value="BPD_transp_1_N"/>
    <property type="match status" value="1"/>
</dbReference>
<dbReference type="Pfam" id="PF00528">
    <property type="entry name" value="BPD_transp_1"/>
    <property type="match status" value="1"/>
</dbReference>
<dbReference type="InterPro" id="IPR000515">
    <property type="entry name" value="MetI-like"/>
</dbReference>
<feature type="transmembrane region" description="Helical" evidence="7">
    <location>
        <begin position="103"/>
        <end position="126"/>
    </location>
</feature>
<keyword evidence="5 7" id="KW-1133">Transmembrane helix</keyword>
<organism evidence="9 10">
    <name type="scientific">Nonomuraea purpurea</name>
    <dbReference type="NCBI Taxonomy" id="1849276"/>
    <lineage>
        <taxon>Bacteria</taxon>
        <taxon>Bacillati</taxon>
        <taxon>Actinomycetota</taxon>
        <taxon>Actinomycetes</taxon>
        <taxon>Streptosporangiales</taxon>
        <taxon>Streptosporangiaceae</taxon>
        <taxon>Nonomuraea</taxon>
    </lineage>
</organism>
<dbReference type="InterPro" id="IPR035906">
    <property type="entry name" value="MetI-like_sf"/>
</dbReference>
<dbReference type="PROSITE" id="PS50928">
    <property type="entry name" value="ABC_TM1"/>
    <property type="match status" value="1"/>
</dbReference>
<keyword evidence="4 7" id="KW-0812">Transmembrane</keyword>
<keyword evidence="2 7" id="KW-0813">Transport</keyword>
<evidence type="ECO:0000256" key="5">
    <source>
        <dbReference type="ARBA" id="ARBA00022989"/>
    </source>
</evidence>
<feature type="domain" description="ABC transmembrane type-1" evidence="8">
    <location>
        <begin position="99"/>
        <end position="296"/>
    </location>
</feature>
<evidence type="ECO:0000256" key="1">
    <source>
        <dbReference type="ARBA" id="ARBA00004651"/>
    </source>
</evidence>
<evidence type="ECO:0000313" key="9">
    <source>
        <dbReference type="EMBL" id="MFC4015293.1"/>
    </source>
</evidence>
<evidence type="ECO:0000256" key="3">
    <source>
        <dbReference type="ARBA" id="ARBA00022475"/>
    </source>
</evidence>
<dbReference type="EMBL" id="JBHSBI010000042">
    <property type="protein sequence ID" value="MFC4015293.1"/>
    <property type="molecule type" value="Genomic_DNA"/>
</dbReference>
<proteinExistence type="inferred from homology"/>
<sequence>MLAIALRRVGQAAMSALGGGVVVFVLLIAAPGDPARRILNIRGIEEPDSSEIAAVRAELGLDQPIPVRFLDWFLGLFRGDLGLSWRTGNPVASEFASRLPATVILTVAALLIAVGLALALGILAGWRPRGWADHLSRALSTVALAFPTYLIGVLLLDLIAVRLGWGRVIADGTWKTVFLPAFTLALASAAVWSRVLRSALLDLDAAGFLRVSTARGASALRNMFVHRLPNALPPFLTVVGLGAATLLGGAPIVETVFSWPGVGKHTIEAITARDMPVVTAFTMMAVLAYVGMSLVVDLLIMAVDPRQRQSRTRKAVRT</sequence>
<evidence type="ECO:0000259" key="8">
    <source>
        <dbReference type="PROSITE" id="PS50928"/>
    </source>
</evidence>
<feature type="transmembrane region" description="Helical" evidence="7">
    <location>
        <begin position="281"/>
        <end position="303"/>
    </location>
</feature>
<dbReference type="PANTHER" id="PTHR43163:SF6">
    <property type="entry name" value="DIPEPTIDE TRANSPORT SYSTEM PERMEASE PROTEIN DPPB-RELATED"/>
    <property type="match status" value="1"/>
</dbReference>
<dbReference type="Gene3D" id="1.10.3720.10">
    <property type="entry name" value="MetI-like"/>
    <property type="match status" value="1"/>
</dbReference>
<dbReference type="PANTHER" id="PTHR43163">
    <property type="entry name" value="DIPEPTIDE TRANSPORT SYSTEM PERMEASE PROTEIN DPPB-RELATED"/>
    <property type="match status" value="1"/>
</dbReference>
<feature type="transmembrane region" description="Helical" evidence="7">
    <location>
        <begin position="177"/>
        <end position="196"/>
    </location>
</feature>
<gene>
    <name evidence="9" type="ORF">ACFOY2_49335</name>
</gene>
<feature type="transmembrane region" description="Helical" evidence="7">
    <location>
        <begin position="12"/>
        <end position="30"/>
    </location>
</feature>
<dbReference type="Proteomes" id="UP001595851">
    <property type="component" value="Unassembled WGS sequence"/>
</dbReference>
<evidence type="ECO:0000313" key="10">
    <source>
        <dbReference type="Proteomes" id="UP001595851"/>
    </source>
</evidence>
<keyword evidence="3" id="KW-1003">Cell membrane</keyword>
<name>A0ABV8GQR6_9ACTN</name>
<dbReference type="SUPFAM" id="SSF161098">
    <property type="entry name" value="MetI-like"/>
    <property type="match status" value="1"/>
</dbReference>
<keyword evidence="10" id="KW-1185">Reference proteome</keyword>
<comment type="caution">
    <text evidence="9">The sequence shown here is derived from an EMBL/GenBank/DDBJ whole genome shotgun (WGS) entry which is preliminary data.</text>
</comment>
<evidence type="ECO:0000256" key="7">
    <source>
        <dbReference type="RuleBase" id="RU363032"/>
    </source>
</evidence>
<evidence type="ECO:0000256" key="4">
    <source>
        <dbReference type="ARBA" id="ARBA00022692"/>
    </source>
</evidence>
<protein>
    <submittedName>
        <fullName evidence="9">ABC transporter permease</fullName>
    </submittedName>
</protein>
<comment type="similarity">
    <text evidence="7">Belongs to the binding-protein-dependent transport system permease family.</text>
</comment>
<feature type="transmembrane region" description="Helical" evidence="7">
    <location>
        <begin position="231"/>
        <end position="253"/>
    </location>
</feature>
<evidence type="ECO:0000256" key="6">
    <source>
        <dbReference type="ARBA" id="ARBA00023136"/>
    </source>
</evidence>